<dbReference type="EMBL" id="QGNW01000083">
    <property type="protein sequence ID" value="RVX00259.1"/>
    <property type="molecule type" value="Genomic_DNA"/>
</dbReference>
<dbReference type="InterPro" id="IPR022812">
    <property type="entry name" value="Dynamin"/>
</dbReference>
<name>A0A438JZI1_VITVI</name>
<protein>
    <submittedName>
        <fullName evidence="3">Dynamin-related protein 1E</fullName>
    </submittedName>
</protein>
<reference evidence="3 4" key="1">
    <citation type="journal article" date="2018" name="PLoS Genet.">
        <title>Population sequencing reveals clonal diversity and ancestral inbreeding in the grapevine cultivar Chardonnay.</title>
        <authorList>
            <person name="Roach M.J."/>
            <person name="Johnson D.L."/>
            <person name="Bohlmann J."/>
            <person name="van Vuuren H.J."/>
            <person name="Jones S.J."/>
            <person name="Pretorius I.S."/>
            <person name="Schmidt S.A."/>
            <person name="Borneman A.R."/>
        </authorList>
    </citation>
    <scope>NUCLEOTIDE SEQUENCE [LARGE SCALE GENOMIC DNA]</scope>
    <source>
        <strain evidence="4">cv. Chardonnay</strain>
        <strain evidence="3">I10V1</strain>
        <tissue evidence="3">Leaf</tissue>
    </source>
</reference>
<dbReference type="PANTHER" id="PTHR11566">
    <property type="entry name" value="DYNAMIN"/>
    <property type="match status" value="1"/>
</dbReference>
<accession>A0A438JZI1</accession>
<dbReference type="Gene3D" id="3.40.50.300">
    <property type="entry name" value="P-loop containing nucleotide triphosphate hydrolases"/>
    <property type="match status" value="1"/>
</dbReference>
<dbReference type="PRINTS" id="PR00195">
    <property type="entry name" value="DYNAMIN"/>
</dbReference>
<gene>
    <name evidence="3" type="primary">DRP1E_0</name>
    <name evidence="2" type="synonym">DRP1E_3</name>
    <name evidence="3" type="ORF">CK203_017156</name>
    <name evidence="2" type="ORF">CK203_026732</name>
</gene>
<organism evidence="3 4">
    <name type="scientific">Vitis vinifera</name>
    <name type="common">Grape</name>
    <dbReference type="NCBI Taxonomy" id="29760"/>
    <lineage>
        <taxon>Eukaryota</taxon>
        <taxon>Viridiplantae</taxon>
        <taxon>Streptophyta</taxon>
        <taxon>Embryophyta</taxon>
        <taxon>Tracheophyta</taxon>
        <taxon>Spermatophyta</taxon>
        <taxon>Magnoliopsida</taxon>
        <taxon>eudicotyledons</taxon>
        <taxon>Gunneridae</taxon>
        <taxon>Pentapetalae</taxon>
        <taxon>rosids</taxon>
        <taxon>Vitales</taxon>
        <taxon>Vitaceae</taxon>
        <taxon>Viteae</taxon>
        <taxon>Vitis</taxon>
    </lineage>
</organism>
<dbReference type="PROSITE" id="PS51718">
    <property type="entry name" value="G_DYNAMIN_2"/>
    <property type="match status" value="1"/>
</dbReference>
<evidence type="ECO:0000313" key="2">
    <source>
        <dbReference type="EMBL" id="RVX00259.1"/>
    </source>
</evidence>
<evidence type="ECO:0000313" key="3">
    <source>
        <dbReference type="EMBL" id="RVX14357.1"/>
    </source>
</evidence>
<comment type="caution">
    <text evidence="3">The sequence shown here is derived from an EMBL/GenBank/DDBJ whole genome shotgun (WGS) entry which is preliminary data.</text>
</comment>
<dbReference type="InterPro" id="IPR045063">
    <property type="entry name" value="Dynamin_N"/>
</dbReference>
<dbReference type="PANTHER" id="PTHR11566:SF223">
    <property type="entry name" value="PROTEIN 1C, PUTATIVE, EXPRESSED-RELATED"/>
    <property type="match status" value="1"/>
</dbReference>
<dbReference type="InterPro" id="IPR027417">
    <property type="entry name" value="P-loop_NTPase"/>
</dbReference>
<dbReference type="GO" id="GO:0005525">
    <property type="term" value="F:GTP binding"/>
    <property type="evidence" value="ECO:0007669"/>
    <property type="project" value="InterPro"/>
</dbReference>
<evidence type="ECO:0000259" key="1">
    <source>
        <dbReference type="PROSITE" id="PS51718"/>
    </source>
</evidence>
<dbReference type="GO" id="GO:0005737">
    <property type="term" value="C:cytoplasm"/>
    <property type="evidence" value="ECO:0007669"/>
    <property type="project" value="UniProtKB-ARBA"/>
</dbReference>
<dbReference type="Proteomes" id="UP000288805">
    <property type="component" value="Unassembled WGS sequence"/>
</dbReference>
<dbReference type="PROSITE" id="PS00410">
    <property type="entry name" value="G_DYNAMIN_1"/>
    <property type="match status" value="1"/>
</dbReference>
<dbReference type="EMBL" id="QGNW01000021">
    <property type="protein sequence ID" value="RVX14357.1"/>
    <property type="molecule type" value="Genomic_DNA"/>
</dbReference>
<proteinExistence type="predicted"/>
<feature type="domain" description="Dynamin-type G" evidence="1">
    <location>
        <begin position="34"/>
        <end position="113"/>
    </location>
</feature>
<dbReference type="Pfam" id="PF00350">
    <property type="entry name" value="Dynamin_N"/>
    <property type="match status" value="1"/>
</dbReference>
<evidence type="ECO:0000313" key="4">
    <source>
        <dbReference type="Proteomes" id="UP000288805"/>
    </source>
</evidence>
<dbReference type="InterPro" id="IPR030381">
    <property type="entry name" value="G_DYNAMIN_dom"/>
</dbReference>
<dbReference type="SUPFAM" id="SSF52540">
    <property type="entry name" value="P-loop containing nucleoside triphosphate hydrolases"/>
    <property type="match status" value="1"/>
</dbReference>
<dbReference type="InterPro" id="IPR019762">
    <property type="entry name" value="Dynamin_GTPase_CS"/>
</dbReference>
<dbReference type="AlphaFoldDB" id="A0A438JZI1"/>
<sequence>MTTMESLIGLVNRIQRACTVLGDYGGDSALPTLWEALPSVAVVGGQSSGKSSVLESIVGRDFLPRGSGIVTRRPLVLQLHKTEEGLQEYAEFLHLPKRRFTDFCMSFLMLILQ</sequence>